<gene>
    <name evidence="9" type="ORF">CCS01_05190</name>
</gene>
<dbReference type="SUPFAM" id="SSF56801">
    <property type="entry name" value="Acetyl-CoA synthetase-like"/>
    <property type="match status" value="1"/>
</dbReference>
<dbReference type="PROSITE" id="PS00012">
    <property type="entry name" value="PHOSPHOPANTETHEINE"/>
    <property type="match status" value="1"/>
</dbReference>
<dbReference type="RefSeq" id="WP_104517785.1">
    <property type="nucleotide sequence ID" value="NZ_NHRY01000058.1"/>
</dbReference>
<name>A0A2S6NLS0_RHOGL</name>
<dbReference type="Gene3D" id="3.40.630.30">
    <property type="match status" value="1"/>
</dbReference>
<dbReference type="PROSITE" id="PS51186">
    <property type="entry name" value="GNAT"/>
    <property type="match status" value="1"/>
</dbReference>
<evidence type="ECO:0000256" key="6">
    <source>
        <dbReference type="ARBA" id="ARBA00022840"/>
    </source>
</evidence>
<dbReference type="AlphaFoldDB" id="A0A2S6NLS0"/>
<dbReference type="Pfam" id="PF00501">
    <property type="entry name" value="AMP-binding"/>
    <property type="match status" value="1"/>
</dbReference>
<keyword evidence="10" id="KW-1185">Reference proteome</keyword>
<dbReference type="GO" id="GO:0030729">
    <property type="term" value="F:acetoacetate-CoA ligase activity"/>
    <property type="evidence" value="ECO:0007669"/>
    <property type="project" value="InterPro"/>
</dbReference>
<keyword evidence="5" id="KW-0547">Nucleotide-binding</keyword>
<dbReference type="Pfam" id="PF00583">
    <property type="entry name" value="Acetyltransf_1"/>
    <property type="match status" value="1"/>
</dbReference>
<dbReference type="PROSITE" id="PS50075">
    <property type="entry name" value="CARRIER"/>
    <property type="match status" value="1"/>
</dbReference>
<keyword evidence="2" id="KW-0596">Phosphopantetheine</keyword>
<keyword evidence="6" id="KW-0067">ATP-binding</keyword>
<dbReference type="SUPFAM" id="SSF47336">
    <property type="entry name" value="ACP-like"/>
    <property type="match status" value="1"/>
</dbReference>
<dbReference type="Gene3D" id="3.40.50.12780">
    <property type="entry name" value="N-terminal domain of ligase-like"/>
    <property type="match status" value="1"/>
</dbReference>
<evidence type="ECO:0000256" key="5">
    <source>
        <dbReference type="ARBA" id="ARBA00022741"/>
    </source>
</evidence>
<reference evidence="9 10" key="1">
    <citation type="journal article" date="2018" name="Arch. Microbiol.">
        <title>New insights into the metabolic potential of the phototrophic purple bacterium Rhodopila globiformis DSM 161(T) from its draft genome sequence and evidence for a vanadium-dependent nitrogenase.</title>
        <authorList>
            <person name="Imhoff J.F."/>
            <person name="Rahn T."/>
            <person name="Kunzel S."/>
            <person name="Neulinger S.C."/>
        </authorList>
    </citation>
    <scope>NUCLEOTIDE SEQUENCE [LARGE SCALE GENOMIC DNA]</scope>
    <source>
        <strain evidence="9 10">DSM 161</strain>
    </source>
</reference>
<sequence>MNVTDETICTPNSVGISRSALTDFIRFCETATGVRFPNQANFHHFSSTDYRAFWRLFLDWSRLAAEGDPEPVCDGDDVERARFFPNLRLSYAENLLAGPSEATAIIARHGDGRREQLSRGELRERVFRLASALQQLGVQPGDRVACIARNNAEAVIAALAAAVIGGIFSSCGADMGAFAILSRFAPLAPVVLFADTRAEPWDTGAPLAARVAEVAAGLASLRAIVSFDEAPLPPTDDIATYRLNALIAAADGDVAWERRPFGHPLFAMFSSGTTGAPKCILHGAGGTLLEHVKEHRLHCDLRPGERLFYQTSCGWMMWNWQLSALASGVVLVLYDGALTAPESLWRIVAEERVSVFGTSPAYLRFCEDAGLVPGRDFDLGALRSVLSTGSILYPRHYDWVAENVGRIPLQSISGGTDIIGCFVLGSPNLPVRRGEAQCRSLGLDVRALPPADDPASPVGELVCANPFPSRPIGLWNDGDGTRFHAAYFRQNPGLWTHGDLIEFTAAGGARLHGRSDGVLNIRGVRVGPAEIYAALEDVPEIAESMAVEQTAEDEPGGSRLVLLVRLRPGAALDAALAARIRAVLLERGSAAMVPARIADVSALPETHNGKRSEAAARAAVNGRSARNREALRNPECLEEIAAHPALRAPAPSCAPAAVDDLPMDDRLDAELQALCQHLLGISPIAPTDNLLAAGGNSLAMLTLIMEIERRAKRELPVAVLFAKPTIEGLAALLRGTAAGNETQGVHVRPIGTHDIEPICALLHRVGFEGDQIGRIRPEIWRNLFDYSWLEQKPDRGFVLVDNNDIVGFLGTIYARREINGKAGLTCNLSSWYVQPRYRGWGAALLHAALRDANVTYVSLTPNPLSQQVFQMLGFQELSGPILLLPPLLHAETLQHARPRISFDPNDVRASLDDRRRSIFDDHAPYDCLQLVVWDGPEQAYIVAKRRVMPVPKLASWLGKRMTMPCSEILYCSNPPLLNRHLERVKLAILRRQRTVVLLTAARLFPRRLRGATLKQHTSYRSRLFDASELDQLYSELVLLPV</sequence>
<protein>
    <submittedName>
        <fullName evidence="9">Acetoacetate--CoA ligase</fullName>
    </submittedName>
</protein>
<dbReference type="InterPro" id="IPR016181">
    <property type="entry name" value="Acyl_CoA_acyltransferase"/>
</dbReference>
<dbReference type="PANTHER" id="PTHR42921:SF1">
    <property type="entry name" value="ACETOACETYL-COA SYNTHETASE"/>
    <property type="match status" value="1"/>
</dbReference>
<evidence type="ECO:0000313" key="9">
    <source>
        <dbReference type="EMBL" id="PPQ36394.1"/>
    </source>
</evidence>
<evidence type="ECO:0000313" key="10">
    <source>
        <dbReference type="Proteomes" id="UP000239724"/>
    </source>
</evidence>
<dbReference type="SUPFAM" id="SSF55729">
    <property type="entry name" value="Acyl-CoA N-acyltransferases (Nat)"/>
    <property type="match status" value="1"/>
</dbReference>
<keyword evidence="3" id="KW-0597">Phosphoprotein</keyword>
<comment type="similarity">
    <text evidence="1">Belongs to the ATP-dependent AMP-binding enzyme family.</text>
</comment>
<dbReference type="InterPro" id="IPR000873">
    <property type="entry name" value="AMP-dep_synth/lig_dom"/>
</dbReference>
<evidence type="ECO:0000259" key="7">
    <source>
        <dbReference type="PROSITE" id="PS50075"/>
    </source>
</evidence>
<accession>A0A2S6NLS0</accession>
<comment type="caution">
    <text evidence="9">The sequence shown here is derived from an EMBL/GenBank/DDBJ whole genome shotgun (WGS) entry which is preliminary data.</text>
</comment>
<dbReference type="OrthoDB" id="4471305at2"/>
<evidence type="ECO:0000256" key="4">
    <source>
        <dbReference type="ARBA" id="ARBA00022598"/>
    </source>
</evidence>
<dbReference type="Gene3D" id="3.30.300.30">
    <property type="match status" value="1"/>
</dbReference>
<dbReference type="CDD" id="cd04301">
    <property type="entry name" value="NAT_SF"/>
    <property type="match status" value="1"/>
</dbReference>
<evidence type="ECO:0000256" key="3">
    <source>
        <dbReference type="ARBA" id="ARBA00022553"/>
    </source>
</evidence>
<dbReference type="GO" id="GO:0006629">
    <property type="term" value="P:lipid metabolic process"/>
    <property type="evidence" value="ECO:0007669"/>
    <property type="project" value="InterPro"/>
</dbReference>
<dbReference type="InterPro" id="IPR005914">
    <property type="entry name" value="Acac_CoA_synth"/>
</dbReference>
<dbReference type="InterPro" id="IPR036736">
    <property type="entry name" value="ACP-like_sf"/>
</dbReference>
<evidence type="ECO:0000259" key="8">
    <source>
        <dbReference type="PROSITE" id="PS51186"/>
    </source>
</evidence>
<feature type="domain" description="Carrier" evidence="7">
    <location>
        <begin position="662"/>
        <end position="737"/>
    </location>
</feature>
<dbReference type="InterPro" id="IPR006162">
    <property type="entry name" value="Ppantetheine_attach_site"/>
</dbReference>
<keyword evidence="4 9" id="KW-0436">Ligase</keyword>
<proteinExistence type="inferred from homology"/>
<dbReference type="Gene3D" id="1.10.1200.10">
    <property type="entry name" value="ACP-like"/>
    <property type="match status" value="1"/>
</dbReference>
<evidence type="ECO:0000256" key="1">
    <source>
        <dbReference type="ARBA" id="ARBA00006432"/>
    </source>
</evidence>
<dbReference type="InterPro" id="IPR042099">
    <property type="entry name" value="ANL_N_sf"/>
</dbReference>
<dbReference type="InterPro" id="IPR045851">
    <property type="entry name" value="AMP-bd_C_sf"/>
</dbReference>
<dbReference type="PANTHER" id="PTHR42921">
    <property type="entry name" value="ACETOACETYL-COA SYNTHETASE"/>
    <property type="match status" value="1"/>
</dbReference>
<dbReference type="Proteomes" id="UP000239724">
    <property type="component" value="Unassembled WGS sequence"/>
</dbReference>
<feature type="domain" description="N-acetyltransferase" evidence="8">
    <location>
        <begin position="745"/>
        <end position="894"/>
    </location>
</feature>
<evidence type="ECO:0000256" key="2">
    <source>
        <dbReference type="ARBA" id="ARBA00022450"/>
    </source>
</evidence>
<dbReference type="Pfam" id="PF00550">
    <property type="entry name" value="PP-binding"/>
    <property type="match status" value="1"/>
</dbReference>
<dbReference type="EMBL" id="NHRY01000058">
    <property type="protein sequence ID" value="PPQ36394.1"/>
    <property type="molecule type" value="Genomic_DNA"/>
</dbReference>
<dbReference type="InterPro" id="IPR009081">
    <property type="entry name" value="PP-bd_ACP"/>
</dbReference>
<dbReference type="InterPro" id="IPR000182">
    <property type="entry name" value="GNAT_dom"/>
</dbReference>
<dbReference type="NCBIfam" id="TIGR01217">
    <property type="entry name" value="ac_ac_CoA_syn"/>
    <property type="match status" value="1"/>
</dbReference>
<dbReference type="GO" id="GO:0005524">
    <property type="term" value="F:ATP binding"/>
    <property type="evidence" value="ECO:0007669"/>
    <property type="project" value="UniProtKB-KW"/>
</dbReference>
<organism evidence="9 10">
    <name type="scientific">Rhodopila globiformis</name>
    <name type="common">Rhodopseudomonas globiformis</name>
    <dbReference type="NCBI Taxonomy" id="1071"/>
    <lineage>
        <taxon>Bacteria</taxon>
        <taxon>Pseudomonadati</taxon>
        <taxon>Pseudomonadota</taxon>
        <taxon>Alphaproteobacteria</taxon>
        <taxon>Acetobacterales</taxon>
        <taxon>Acetobacteraceae</taxon>
        <taxon>Rhodopila</taxon>
    </lineage>
</organism>
<dbReference type="NCBIfam" id="NF002937">
    <property type="entry name" value="PRK03584.1"/>
    <property type="match status" value="1"/>
</dbReference>
<dbReference type="GO" id="GO:0016747">
    <property type="term" value="F:acyltransferase activity, transferring groups other than amino-acyl groups"/>
    <property type="evidence" value="ECO:0007669"/>
    <property type="project" value="InterPro"/>
</dbReference>